<dbReference type="RefSeq" id="WP_052117613.1">
    <property type="nucleotide sequence ID" value="NZ_JNCF01000022.1"/>
</dbReference>
<accession>A0A0A2SU03</accession>
<dbReference type="EMBL" id="JNCF01000022">
    <property type="protein sequence ID" value="KGP63206.1"/>
    <property type="molecule type" value="Genomic_DNA"/>
</dbReference>
<reference evidence="1 2" key="1">
    <citation type="submission" date="2014-05" db="EMBL/GenBank/DDBJ databases">
        <authorList>
            <person name="Rizzardi K."/>
            <person name="Winiecka-Krusnell J."/>
            <person name="Ramliden M."/>
            <person name="Alm E."/>
            <person name="Andersson S."/>
            <person name="Byfors S."/>
        </authorList>
    </citation>
    <scope>NUCLEOTIDE SEQUENCE [LARGE SCALE GENOMIC DNA]</scope>
    <source>
        <strain evidence="1 2">LEGN</strain>
    </source>
</reference>
<dbReference type="AlphaFoldDB" id="A0A0A2SU03"/>
<feature type="non-terminal residue" evidence="1">
    <location>
        <position position="1"/>
    </location>
</feature>
<gene>
    <name evidence="1" type="ORF">EP47_04375</name>
</gene>
<proteinExistence type="predicted"/>
<evidence type="ECO:0000313" key="1">
    <source>
        <dbReference type="EMBL" id="KGP63206.1"/>
    </source>
</evidence>
<sequence length="295" mass="33963">TDNDLIFRGTIGTKEVEEAMTSDFLGMSSIQRRKAASFNIVDYIRSNNSRFFFSMTPCRDTVKPYATGLPIIPCKGFIWVTNIPMVYTRPQKLLYLNREMFDEYDQRKIKEQDLEAPQRYDLITEMTANNNEITAIVGGTKADNWAFQVSRDVKKIVQVVGPGRILGPFMSSSQPVHVKDWENPEFQKRVWAMEVILCGDDPIDYEKMFKKACEMGLISKDERLLTIEDARAVANSEELEELNKTHKISETHRLEKVPKEIPLGHKEALLEHMISEIKQAPTLEKIDTEKRAELK</sequence>
<keyword evidence="2" id="KW-1185">Reference proteome</keyword>
<comment type="caution">
    <text evidence="1">The sequence shown here is derived from an EMBL/GenBank/DDBJ whole genome shotgun (WGS) entry which is preliminary data.</text>
</comment>
<dbReference type="Proteomes" id="UP000054422">
    <property type="component" value="Unassembled WGS sequence"/>
</dbReference>
<organism evidence="1 2">
    <name type="scientific">Legionella norrlandica</name>
    <dbReference type="NCBI Taxonomy" id="1498499"/>
    <lineage>
        <taxon>Bacteria</taxon>
        <taxon>Pseudomonadati</taxon>
        <taxon>Pseudomonadota</taxon>
        <taxon>Gammaproteobacteria</taxon>
        <taxon>Legionellales</taxon>
        <taxon>Legionellaceae</taxon>
        <taxon>Legionella</taxon>
    </lineage>
</organism>
<dbReference type="OrthoDB" id="5636194at2"/>
<protein>
    <submittedName>
        <fullName evidence="1">Uncharacterized protein</fullName>
    </submittedName>
</protein>
<name>A0A0A2SU03_9GAMM</name>
<evidence type="ECO:0000313" key="2">
    <source>
        <dbReference type="Proteomes" id="UP000054422"/>
    </source>
</evidence>